<name>A0A183DG00_9BILA</name>
<organism evidence="3">
    <name type="scientific">Gongylonema pulchrum</name>
    <dbReference type="NCBI Taxonomy" id="637853"/>
    <lineage>
        <taxon>Eukaryota</taxon>
        <taxon>Metazoa</taxon>
        <taxon>Ecdysozoa</taxon>
        <taxon>Nematoda</taxon>
        <taxon>Chromadorea</taxon>
        <taxon>Rhabditida</taxon>
        <taxon>Spirurina</taxon>
        <taxon>Spiruromorpha</taxon>
        <taxon>Spiruroidea</taxon>
        <taxon>Gongylonematidae</taxon>
        <taxon>Gongylonema</taxon>
    </lineage>
</organism>
<evidence type="ECO:0000313" key="3">
    <source>
        <dbReference type="WBParaSite" id="GPUH_0000765001-mRNA-1"/>
    </source>
</evidence>
<sequence>MDSEDSLEYVGNDARLVDTYIWSHREWSDITEFAEYLIIFEKLGQIEWNELFCTGKGSLGRGKGLIFRHIIMERPIPASKGRADLQPSIQWLLLESFGLLL</sequence>
<protein>
    <submittedName>
        <fullName evidence="1 3">Uncharacterized protein</fullName>
    </submittedName>
</protein>
<accession>A0A183DG00</accession>
<gene>
    <name evidence="1" type="ORF">GPUH_LOCUS7642</name>
</gene>
<evidence type="ECO:0000313" key="1">
    <source>
        <dbReference type="EMBL" id="VDK59089.1"/>
    </source>
</evidence>
<dbReference type="WBParaSite" id="GPUH_0000765001-mRNA-1">
    <property type="protein sequence ID" value="GPUH_0000765001-mRNA-1"/>
    <property type="gene ID" value="GPUH_0000765001"/>
</dbReference>
<reference evidence="3" key="1">
    <citation type="submission" date="2016-06" db="UniProtKB">
        <authorList>
            <consortium name="WormBaseParasite"/>
        </authorList>
    </citation>
    <scope>IDENTIFICATION</scope>
</reference>
<proteinExistence type="predicted"/>
<reference evidence="1 2" key="2">
    <citation type="submission" date="2018-11" db="EMBL/GenBank/DDBJ databases">
        <authorList>
            <consortium name="Pathogen Informatics"/>
        </authorList>
    </citation>
    <scope>NUCLEOTIDE SEQUENCE [LARGE SCALE GENOMIC DNA]</scope>
</reference>
<dbReference type="Proteomes" id="UP000271098">
    <property type="component" value="Unassembled WGS sequence"/>
</dbReference>
<keyword evidence="2" id="KW-1185">Reference proteome</keyword>
<dbReference type="AlphaFoldDB" id="A0A183DG00"/>
<evidence type="ECO:0000313" key="2">
    <source>
        <dbReference type="Proteomes" id="UP000271098"/>
    </source>
</evidence>
<dbReference type="EMBL" id="UYRT01020243">
    <property type="protein sequence ID" value="VDK59089.1"/>
    <property type="molecule type" value="Genomic_DNA"/>
</dbReference>